<feature type="transmembrane region" description="Helical" evidence="8">
    <location>
        <begin position="69"/>
        <end position="91"/>
    </location>
</feature>
<feature type="transmembrane region" description="Helical" evidence="8">
    <location>
        <begin position="131"/>
        <end position="152"/>
    </location>
</feature>
<dbReference type="RefSeq" id="WP_068612884.1">
    <property type="nucleotide sequence ID" value="NZ_CP016268.1"/>
</dbReference>
<dbReference type="PANTHER" id="PTHR30586">
    <property type="entry name" value="ELECTRON TRANSPORT COMPLEX PROTEIN RNFE"/>
    <property type="match status" value="1"/>
</dbReference>
<dbReference type="GO" id="GO:0005886">
    <property type="term" value="C:plasma membrane"/>
    <property type="evidence" value="ECO:0007669"/>
    <property type="project" value="TreeGrafter"/>
</dbReference>
<evidence type="ECO:0000313" key="10">
    <source>
        <dbReference type="Proteomes" id="UP000092695"/>
    </source>
</evidence>
<feature type="transmembrane region" description="Helical" evidence="8">
    <location>
        <begin position="172"/>
        <end position="189"/>
    </location>
</feature>
<proteinExistence type="predicted"/>
<keyword evidence="5" id="KW-1278">Translocase</keyword>
<keyword evidence="2" id="KW-0813">Transport</keyword>
<keyword evidence="6 8" id="KW-1133">Transmembrane helix</keyword>
<dbReference type="InterPro" id="IPR003667">
    <property type="entry name" value="NqrDE/RnfAE"/>
</dbReference>
<protein>
    <submittedName>
        <fullName evidence="9">NADH:ubiquinone reductase (Na(+)-transporting) subunit D</fullName>
    </submittedName>
</protein>
<evidence type="ECO:0000256" key="1">
    <source>
        <dbReference type="ARBA" id="ARBA00004127"/>
    </source>
</evidence>
<dbReference type="NCBIfam" id="NF006777">
    <property type="entry name" value="PRK09292.1"/>
    <property type="match status" value="1"/>
</dbReference>
<dbReference type="STRING" id="1548547.BA177_03490"/>
<accession>A0A193LD10</accession>
<evidence type="ECO:0000256" key="8">
    <source>
        <dbReference type="SAM" id="Phobius"/>
    </source>
</evidence>
<dbReference type="KEGG" id="woc:BA177_03490"/>
<dbReference type="PANTHER" id="PTHR30586:SF1">
    <property type="entry name" value="NA(+)-TRANSLOCATING NADH-QUINONE REDUCTASE SUBUNIT D"/>
    <property type="match status" value="1"/>
</dbReference>
<keyword evidence="10" id="KW-1185">Reference proteome</keyword>
<gene>
    <name evidence="9" type="ORF">BA177_03490</name>
</gene>
<dbReference type="EMBL" id="CP016268">
    <property type="protein sequence ID" value="ANO50397.1"/>
    <property type="molecule type" value="Genomic_DNA"/>
</dbReference>
<evidence type="ECO:0000256" key="3">
    <source>
        <dbReference type="ARBA" id="ARBA00022519"/>
    </source>
</evidence>
<feature type="transmembrane region" description="Helical" evidence="8">
    <location>
        <begin position="38"/>
        <end position="62"/>
    </location>
</feature>
<keyword evidence="3" id="KW-0997">Cell inner membrane</keyword>
<evidence type="ECO:0000256" key="7">
    <source>
        <dbReference type="ARBA" id="ARBA00023136"/>
    </source>
</evidence>
<keyword evidence="9" id="KW-0830">Ubiquinone</keyword>
<keyword evidence="3" id="KW-1003">Cell membrane</keyword>
<evidence type="ECO:0000256" key="6">
    <source>
        <dbReference type="ARBA" id="ARBA00022989"/>
    </source>
</evidence>
<evidence type="ECO:0000256" key="5">
    <source>
        <dbReference type="ARBA" id="ARBA00022967"/>
    </source>
</evidence>
<name>A0A193LD10_9GAMM</name>
<keyword evidence="4 8" id="KW-0812">Transmembrane</keyword>
<evidence type="ECO:0000313" key="9">
    <source>
        <dbReference type="EMBL" id="ANO50397.1"/>
    </source>
</evidence>
<dbReference type="Proteomes" id="UP000092695">
    <property type="component" value="Chromosome"/>
</dbReference>
<dbReference type="AlphaFoldDB" id="A0A193LD10"/>
<comment type="subcellular location">
    <subcellularLocation>
        <location evidence="1">Endomembrane system</location>
        <topology evidence="1">Multi-pass membrane protein</topology>
    </subcellularLocation>
</comment>
<reference evidence="9 10" key="1">
    <citation type="submission" date="2016-06" db="EMBL/GenBank/DDBJ databases">
        <title>Complete genome sequence of a deep-branching marine Gamma Proteobacterium Woeseia oceani type strain XK5.</title>
        <authorList>
            <person name="Mu D."/>
            <person name="Du Z."/>
        </authorList>
    </citation>
    <scope>NUCLEOTIDE SEQUENCE [LARGE SCALE GENOMIC DNA]</scope>
    <source>
        <strain evidence="9 10">XK5</strain>
    </source>
</reference>
<dbReference type="GO" id="GO:0012505">
    <property type="term" value="C:endomembrane system"/>
    <property type="evidence" value="ECO:0007669"/>
    <property type="project" value="UniProtKB-SubCell"/>
</dbReference>
<feature type="transmembrane region" description="Helical" evidence="8">
    <location>
        <begin position="97"/>
        <end position="119"/>
    </location>
</feature>
<dbReference type="Pfam" id="PF02508">
    <property type="entry name" value="Rnf-Nqr"/>
    <property type="match status" value="1"/>
</dbReference>
<dbReference type="PIRSF" id="PIRSF006102">
    <property type="entry name" value="NQR_DE"/>
    <property type="match status" value="1"/>
</dbReference>
<sequence>MSAFTSRLRAPLLDDNPITVQVLGLCSALAVSRSLEPALIMAASVLAVLLFSNTVVSLIRGLMPRSIRLILEVTLIASAVIVVDEFLKAFAPEVSRTLSVFVGLIITNCIVLGRVESFALHNRVMDSIADALGNGLGFGAILISVAATRELLGSGTLLGRAMLPESFPKNEMMLYAPSAFFLIGFVIWGSRAWQRRWRAAALTTTLMQPPVR</sequence>
<evidence type="ECO:0000256" key="4">
    <source>
        <dbReference type="ARBA" id="ARBA00022692"/>
    </source>
</evidence>
<dbReference type="OrthoDB" id="9782945at2"/>
<evidence type="ECO:0000256" key="2">
    <source>
        <dbReference type="ARBA" id="ARBA00022448"/>
    </source>
</evidence>
<organism evidence="9 10">
    <name type="scientific">Woeseia oceani</name>
    <dbReference type="NCBI Taxonomy" id="1548547"/>
    <lineage>
        <taxon>Bacteria</taxon>
        <taxon>Pseudomonadati</taxon>
        <taxon>Pseudomonadota</taxon>
        <taxon>Gammaproteobacteria</taxon>
        <taxon>Woeseiales</taxon>
        <taxon>Woeseiaceae</taxon>
        <taxon>Woeseia</taxon>
    </lineage>
</organism>
<keyword evidence="7 8" id="KW-0472">Membrane</keyword>